<evidence type="ECO:0000256" key="1">
    <source>
        <dbReference type="SAM" id="MobiDB-lite"/>
    </source>
</evidence>
<dbReference type="EMBL" id="SNWR01000001">
    <property type="protein sequence ID" value="TDO39064.1"/>
    <property type="molecule type" value="Genomic_DNA"/>
</dbReference>
<feature type="transmembrane region" description="Helical" evidence="2">
    <location>
        <begin position="92"/>
        <end position="113"/>
    </location>
</feature>
<evidence type="ECO:0000256" key="2">
    <source>
        <dbReference type="SAM" id="Phobius"/>
    </source>
</evidence>
<dbReference type="RefSeq" id="WP_133873444.1">
    <property type="nucleotide sequence ID" value="NZ_BOMD01000069.1"/>
</dbReference>
<feature type="transmembrane region" description="Helical" evidence="2">
    <location>
        <begin position="61"/>
        <end position="80"/>
    </location>
</feature>
<feature type="transmembrane region" description="Helical" evidence="2">
    <location>
        <begin position="264"/>
        <end position="282"/>
    </location>
</feature>
<protein>
    <recommendedName>
        <fullName evidence="5">4-amino-4-deoxy-L-arabinose transferase-like glycosyltransferase</fullName>
    </recommendedName>
</protein>
<feature type="transmembrane region" description="Helical" evidence="2">
    <location>
        <begin position="473"/>
        <end position="493"/>
    </location>
</feature>
<feature type="transmembrane region" description="Helical" evidence="2">
    <location>
        <begin position="30"/>
        <end position="49"/>
    </location>
</feature>
<sequence length="780" mass="83955">MLDTAEAAPVATPSADPSPRPAPARRRLRWPLAILPWVFPAVALVLALLNTGVPGRDIALYAFYFAVDIVLPGTLIHRWVRGSRGNVPEDLGLGAATGLLIMLGGWALCAFLGTQVLLPWWPALLVVPFLAVPRLHKHWRVSRPRPLPLRWSWIVAAGLVLLVGAQYPSWTDTPLPPAGGAIYQDLWYHLALVHEMTRSMPFQVPQMAGDSLTYHYLSDADIAVASMITKIDPAVVLLRLWIVPVAATGVLVTAALTRSLSGKWWAGALGGVVAILGLPMLLGAATTPLGVNPVSPYSPSQTYAIPLLALLVILAVDVLRGRALGWSWLMVFPLALACAGAKSSALPPFLAGLLAAVVLVAFRYRRRLLPTLALLGLTLAAVALGFRLFAGGGAGTLGFQPLAILYWVVPYRQTIGYQDVIDKNILIPYGVEHTGTAGRAFIAGVLIWWLIMQAPRTLAVAGLVARPTRTEPAMWLLAGMTTAGAGATFLLWHPSASQIYFYISAAPFGTVAVAWIMAATARSWRPVLAGVLAGGIWALIIPQMYVPQVDRVVRWALILAEPLVRTTIVAVCVAAIALILRRVFTGRTPWRALPAGILAAVLGAGLIGGAQRQFDQVDAALSGVPAPVEDDPGKLIEPEEMLAAQWLAANTGRDDVVATNVHCTPIDWTSGCDARAFWVAGLGGRRTVIESWGYTDEAVALDGVNGERYMRQPAPDFERYMLNEKVFANGQEADIEEMKRLYDVKWLFADDRAAGIVSSNLARVAKVRFTSGPVTIYELP</sequence>
<evidence type="ECO:0008006" key="5">
    <source>
        <dbReference type="Google" id="ProtNLM"/>
    </source>
</evidence>
<evidence type="ECO:0000313" key="3">
    <source>
        <dbReference type="EMBL" id="TDO39064.1"/>
    </source>
</evidence>
<feature type="transmembrane region" description="Helical" evidence="2">
    <location>
        <begin position="119"/>
        <end position="135"/>
    </location>
</feature>
<feature type="transmembrane region" description="Helical" evidence="2">
    <location>
        <begin position="326"/>
        <end position="343"/>
    </location>
</feature>
<organism evidence="3 4">
    <name type="scientific">Paractinoplanes brasiliensis</name>
    <dbReference type="NCBI Taxonomy" id="52695"/>
    <lineage>
        <taxon>Bacteria</taxon>
        <taxon>Bacillati</taxon>
        <taxon>Actinomycetota</taxon>
        <taxon>Actinomycetes</taxon>
        <taxon>Micromonosporales</taxon>
        <taxon>Micromonosporaceae</taxon>
        <taxon>Paractinoplanes</taxon>
    </lineage>
</organism>
<accession>A0A4R6JR77</accession>
<comment type="caution">
    <text evidence="3">The sequence shown here is derived from an EMBL/GenBank/DDBJ whole genome shotgun (WGS) entry which is preliminary data.</text>
</comment>
<keyword evidence="2" id="KW-0472">Membrane</keyword>
<dbReference type="OrthoDB" id="3855595at2"/>
<gene>
    <name evidence="3" type="ORF">C8E87_2739</name>
</gene>
<feature type="transmembrane region" description="Helical" evidence="2">
    <location>
        <begin position="372"/>
        <end position="390"/>
    </location>
</feature>
<feature type="transmembrane region" description="Helical" evidence="2">
    <location>
        <begin position="592"/>
        <end position="610"/>
    </location>
</feature>
<evidence type="ECO:0000313" key="4">
    <source>
        <dbReference type="Proteomes" id="UP000294901"/>
    </source>
</evidence>
<dbReference type="AlphaFoldDB" id="A0A4R6JR77"/>
<feature type="transmembrane region" description="Helical" evidence="2">
    <location>
        <begin position="527"/>
        <end position="546"/>
    </location>
</feature>
<feature type="transmembrane region" description="Helical" evidence="2">
    <location>
        <begin position="436"/>
        <end position="452"/>
    </location>
</feature>
<feature type="transmembrane region" description="Helical" evidence="2">
    <location>
        <begin position="499"/>
        <end position="520"/>
    </location>
</feature>
<proteinExistence type="predicted"/>
<feature type="transmembrane region" description="Helical" evidence="2">
    <location>
        <begin position="236"/>
        <end position="257"/>
    </location>
</feature>
<keyword evidence="4" id="KW-1185">Reference proteome</keyword>
<feature type="transmembrane region" description="Helical" evidence="2">
    <location>
        <begin position="147"/>
        <end position="167"/>
    </location>
</feature>
<dbReference type="Proteomes" id="UP000294901">
    <property type="component" value="Unassembled WGS sequence"/>
</dbReference>
<keyword evidence="2" id="KW-1133">Transmembrane helix</keyword>
<feature type="region of interest" description="Disordered" evidence="1">
    <location>
        <begin position="1"/>
        <end position="22"/>
    </location>
</feature>
<name>A0A4R6JR77_9ACTN</name>
<keyword evidence="2" id="KW-0812">Transmembrane</keyword>
<reference evidence="3 4" key="1">
    <citation type="submission" date="2019-03" db="EMBL/GenBank/DDBJ databases">
        <title>Sequencing the genomes of 1000 actinobacteria strains.</title>
        <authorList>
            <person name="Klenk H.-P."/>
        </authorList>
    </citation>
    <scope>NUCLEOTIDE SEQUENCE [LARGE SCALE GENOMIC DNA]</scope>
    <source>
        <strain evidence="3 4">DSM 43805</strain>
    </source>
</reference>
<feature type="transmembrane region" description="Helical" evidence="2">
    <location>
        <begin position="552"/>
        <end position="580"/>
    </location>
</feature>
<feature type="transmembrane region" description="Helical" evidence="2">
    <location>
        <begin position="302"/>
        <end position="319"/>
    </location>
</feature>
<feature type="transmembrane region" description="Helical" evidence="2">
    <location>
        <begin position="349"/>
        <end position="365"/>
    </location>
</feature>